<dbReference type="Proteomes" id="UP001247805">
    <property type="component" value="Unassembled WGS sequence"/>
</dbReference>
<dbReference type="EMBL" id="JAWDIO010000002">
    <property type="protein sequence ID" value="MDU0355618.1"/>
    <property type="molecule type" value="Genomic_DNA"/>
</dbReference>
<proteinExistence type="predicted"/>
<organism evidence="1 2">
    <name type="scientific">Paraglaciecola aquimarina</name>
    <dbReference type="NCBI Taxonomy" id="1235557"/>
    <lineage>
        <taxon>Bacteria</taxon>
        <taxon>Pseudomonadati</taxon>
        <taxon>Pseudomonadota</taxon>
        <taxon>Gammaproteobacteria</taxon>
        <taxon>Alteromonadales</taxon>
        <taxon>Alteromonadaceae</taxon>
        <taxon>Paraglaciecola</taxon>
    </lineage>
</organism>
<dbReference type="InterPro" id="IPR032344">
    <property type="entry name" value="DUF4862"/>
</dbReference>
<keyword evidence="2" id="KW-1185">Reference proteome</keyword>
<evidence type="ECO:0000313" key="2">
    <source>
        <dbReference type="Proteomes" id="UP001247805"/>
    </source>
</evidence>
<sequence>MQYFVGAYATSPNVSSWDPDLETNYYQQLKARPNIKGLEHPFVGKLHAHDDEWFLTNIDPNWQFLFTCVPGNMGALAKDPNFGIASDDEAGRGKALEFMQKACNAVGQLNAHLGRQAVQAVEIQTAPNRSHASGSSAALKKSLDIMLQWDWQGAQLVIEHCDTLVEGQKPAKGFLSIKDEIAVVKAVNAERAANIGMVVNWGRSVIEARSVGAANQHIELLKSEGLLAGLMFSGVSDQNTEYGAWSDSHMPPAPNEKLMAGAVGSLMTEKEMISSLAASDAENLSIVGIKLGIRPRDMSLDDRVNHISDCLAALERYAK</sequence>
<name>A0ABU3T030_9ALTE</name>
<comment type="caution">
    <text evidence="1">The sequence shown here is derived from an EMBL/GenBank/DDBJ whole genome shotgun (WGS) entry which is preliminary data.</text>
</comment>
<dbReference type="RefSeq" id="WP_316027150.1">
    <property type="nucleotide sequence ID" value="NZ_JAWDIO010000002.1"/>
</dbReference>
<gene>
    <name evidence="1" type="ORF">RS130_18485</name>
</gene>
<reference evidence="1 2" key="1">
    <citation type="submission" date="2023-10" db="EMBL/GenBank/DDBJ databases">
        <title>Glaciecola aquimarina strain GGW-M5 nov., isolated from a coastal seawater.</title>
        <authorList>
            <person name="Bayburt H."/>
            <person name="Kim J.M."/>
            <person name="Choi B.J."/>
            <person name="Jeon C.O."/>
        </authorList>
    </citation>
    <scope>NUCLEOTIDE SEQUENCE [LARGE SCALE GENOMIC DNA]</scope>
    <source>
        <strain evidence="1 2">KCTC 32108</strain>
    </source>
</reference>
<accession>A0ABU3T030</accession>
<protein>
    <submittedName>
        <fullName evidence="1">DUF4862 family protein</fullName>
    </submittedName>
</protein>
<dbReference type="Pfam" id="PF16154">
    <property type="entry name" value="DUF4862"/>
    <property type="match status" value="1"/>
</dbReference>
<evidence type="ECO:0000313" key="1">
    <source>
        <dbReference type="EMBL" id="MDU0355618.1"/>
    </source>
</evidence>